<accession>A0A8H7BH67</accession>
<keyword evidence="3" id="KW-1185">Reference proteome</keyword>
<protein>
    <submittedName>
        <fullName evidence="2">Uncharacterized protein</fullName>
    </submittedName>
</protein>
<organism evidence="2 3">
    <name type="scientific">Apophysomyces ossiformis</name>
    <dbReference type="NCBI Taxonomy" id="679940"/>
    <lineage>
        <taxon>Eukaryota</taxon>
        <taxon>Fungi</taxon>
        <taxon>Fungi incertae sedis</taxon>
        <taxon>Mucoromycota</taxon>
        <taxon>Mucoromycotina</taxon>
        <taxon>Mucoromycetes</taxon>
        <taxon>Mucorales</taxon>
        <taxon>Mucorineae</taxon>
        <taxon>Mucoraceae</taxon>
        <taxon>Apophysomyces</taxon>
    </lineage>
</organism>
<sequence>MLRQFPLSKDGFDIQLRGVHADGKQAEKQAVEIRTVVNIQYYPNNVFQLSTGFAVATDQRLVTPDKGCYKPQKLPFPGTQEFKTSAAAAVKSEVSDIQSDVKEWELWIPRKHVFFPSNTLMATKELEYAVSHALKAPSDMEKYTKFQKIFTLFGYFYPYWIMTGGKFTYRHTKALTGSQKQVIQEVFAKDLYWEAYGGDPSLLYNNRDIDGWLASTENRQILITPLDINPIYELLKDDVSLEIQRVYRKYHHRYDQLPESNIGSENALICVVNKHTKVGVANGVFFDGKTSGMDVVELAHERDIDKLIRPVTIGGKPRLECMVRSAVLGSNMETHAFLPFNFNDNLDTVDGFNQAAAEHHSRLNAGELQPSTRSVKYFAMYVVYGELDFDPQYTKAANNFKKAVTEALNMKTDQDKYKGLETVFKHFGYYYPSSISLGGRIVYEANPRDKIGSWSVEDGVNAAQKLVYSLKDKPIMDLSVNIHTIGIKAKVPNSNRAHLPIIMPTGGASVFTALHEWIETVKTCQQRVHFKALKPMYDLLEDKQRSEVLGLYNQREPFRKTFPEIPRAVGFYGTQAEERAMELVNDKDPLISIMLRDFEDYPNVDHVKQDRISSKDVEKYAALDIASYHDFPGNDGFVLGSKNVYGEHGTAHTRANNDKEDAYHFVYVTYKELHLYDEFIQPTEKFKNAVKEALQVGRQDYDTYFALQEVFHRFGYYYPSSVRIGGRIALRTPSSQQHQQSVKHSNSNRGEKQCKELVKDPEQGNMDIVPMQKHEIGVKSGRELSRHIVTNAARESIAISDMWTALGLRPIYEFLDREQREKVQLTYENMLLSDGRVRYNYLLEISAYKEIFEREFNSISQTIRVPTEALFEKLTERTFSDRVAAMEFCRAACVDYGISVVEAKMTDEIMCVYCSRSGLTEEDSKFNQNCGSACQWGISLCKTAENQWKFRKLENDEECVHNHFLQSEETDNQSPLPINEPADDRTNQPAMQSVSCINLLPKHAVNDIRDANDSFVKYGDIVRLRVVPSSHRPHNHFFKYICASETVQSTAFDGQPGIYTKLQKQAEDPDLDILWKVVRYPLDASGDTEISILPSEPNKKSCLEPKIEHSASDGYEGIDDDSGYVYNKDIVAFESQVLTSDFQRLYLCFSGSQMDSLLSNEFAVYKDESAAWAIQHRNQYIAYIGDEYPESLDERDRRMYEFHKEWAMKDSAFAQYELGIIHMDGTLGVSVDTAEAIKYLHMAADQGHRGALMKLGSCFWTNKEYRKALEIYEKAALLPTLEVYRELGDLYHTGFAAQTFSIPQDHSIAFMYYSTGGIFGDAGSAMKVGRYYEEGYNKNIGTDLHQALRWYEYVSRQFYISEADSAIGRVNHTLANMATDPVEADQYRQDAFKAFIAAANSDTYAKCMVAMYHLNGWAGQQSDPIFGVELLFSLIESGLDIALLGLCWCYEHGIGVERDRSKAIAYRELAINLKKLQTG</sequence>
<dbReference type="InterPro" id="IPR006597">
    <property type="entry name" value="Sel1-like"/>
</dbReference>
<evidence type="ECO:0000256" key="1">
    <source>
        <dbReference type="SAM" id="MobiDB-lite"/>
    </source>
</evidence>
<dbReference type="SMART" id="SM00671">
    <property type="entry name" value="SEL1"/>
    <property type="match status" value="4"/>
</dbReference>
<feature type="compositionally biased region" description="Polar residues" evidence="1">
    <location>
        <begin position="966"/>
        <end position="976"/>
    </location>
</feature>
<evidence type="ECO:0000313" key="2">
    <source>
        <dbReference type="EMBL" id="KAF7722270.1"/>
    </source>
</evidence>
<dbReference type="InterPro" id="IPR052945">
    <property type="entry name" value="Mitotic_Regulator"/>
</dbReference>
<dbReference type="EMBL" id="JABAYA010000204">
    <property type="protein sequence ID" value="KAF7722270.1"/>
    <property type="molecule type" value="Genomic_DNA"/>
</dbReference>
<proteinExistence type="predicted"/>
<evidence type="ECO:0000313" key="3">
    <source>
        <dbReference type="Proteomes" id="UP000605846"/>
    </source>
</evidence>
<dbReference type="InterPro" id="IPR011990">
    <property type="entry name" value="TPR-like_helical_dom_sf"/>
</dbReference>
<name>A0A8H7BH67_9FUNG</name>
<dbReference type="Proteomes" id="UP000605846">
    <property type="component" value="Unassembled WGS sequence"/>
</dbReference>
<dbReference type="Pfam" id="PF08238">
    <property type="entry name" value="Sel1"/>
    <property type="match status" value="5"/>
</dbReference>
<gene>
    <name evidence="2" type="ORF">EC973_003490</name>
</gene>
<comment type="caution">
    <text evidence="2">The sequence shown here is derived from an EMBL/GenBank/DDBJ whole genome shotgun (WGS) entry which is preliminary data.</text>
</comment>
<dbReference type="OrthoDB" id="272077at2759"/>
<feature type="region of interest" description="Disordered" evidence="1">
    <location>
        <begin position="966"/>
        <end position="987"/>
    </location>
</feature>
<feature type="compositionally biased region" description="Low complexity" evidence="1">
    <location>
        <begin position="734"/>
        <end position="748"/>
    </location>
</feature>
<dbReference type="SUPFAM" id="SSF81901">
    <property type="entry name" value="HCP-like"/>
    <property type="match status" value="2"/>
</dbReference>
<dbReference type="Gene3D" id="1.25.40.10">
    <property type="entry name" value="Tetratricopeptide repeat domain"/>
    <property type="match status" value="2"/>
</dbReference>
<dbReference type="PANTHER" id="PTHR43628">
    <property type="entry name" value="ACTIVATOR OF C KINASE PROTEIN 1-RELATED"/>
    <property type="match status" value="1"/>
</dbReference>
<reference evidence="2" key="1">
    <citation type="submission" date="2020-01" db="EMBL/GenBank/DDBJ databases">
        <title>Genome Sequencing of Three Apophysomyces-Like Fungal Strains Confirms a Novel Fungal Genus in the Mucoromycota with divergent Burkholderia-like Endosymbiotic Bacteria.</title>
        <authorList>
            <person name="Stajich J.E."/>
            <person name="Macias A.M."/>
            <person name="Carter-House D."/>
            <person name="Lovett B."/>
            <person name="Kasson L.R."/>
            <person name="Berry K."/>
            <person name="Grigoriev I."/>
            <person name="Chang Y."/>
            <person name="Spatafora J."/>
            <person name="Kasson M.T."/>
        </authorList>
    </citation>
    <scope>NUCLEOTIDE SEQUENCE</scope>
    <source>
        <strain evidence="2">NRRL A-21654</strain>
    </source>
</reference>
<dbReference type="PANTHER" id="PTHR43628:SF1">
    <property type="entry name" value="CHITIN SYNTHASE REGULATORY FACTOR 2-RELATED"/>
    <property type="match status" value="1"/>
</dbReference>
<feature type="region of interest" description="Disordered" evidence="1">
    <location>
        <begin position="732"/>
        <end position="752"/>
    </location>
</feature>